<dbReference type="GO" id="GO:0008146">
    <property type="term" value="F:sulfotransferase activity"/>
    <property type="evidence" value="ECO:0007669"/>
    <property type="project" value="InterPro"/>
</dbReference>
<dbReference type="AlphaFoldDB" id="A0A3B0XDU3"/>
<dbReference type="SUPFAM" id="SSF52540">
    <property type="entry name" value="P-loop containing nucleoside triphosphate hydrolases"/>
    <property type="match status" value="1"/>
</dbReference>
<dbReference type="PANTHER" id="PTHR10605:SF56">
    <property type="entry name" value="BIFUNCTIONAL HEPARAN SULFATE N-DEACETYLASE_N-SULFOTRANSFERASE"/>
    <property type="match status" value="1"/>
</dbReference>
<reference evidence="4" key="1">
    <citation type="submission" date="2018-06" db="EMBL/GenBank/DDBJ databases">
        <authorList>
            <person name="Zhirakovskaya E."/>
        </authorList>
    </citation>
    <scope>NUCLEOTIDE SEQUENCE</scope>
</reference>
<keyword evidence="2" id="KW-0325">Glycoprotein</keyword>
<evidence type="ECO:0000256" key="1">
    <source>
        <dbReference type="ARBA" id="ARBA00022679"/>
    </source>
</evidence>
<dbReference type="Gene3D" id="3.40.50.300">
    <property type="entry name" value="P-loop containing nucleotide triphosphate hydrolases"/>
    <property type="match status" value="1"/>
</dbReference>
<keyword evidence="1" id="KW-0808">Transferase</keyword>
<protein>
    <recommendedName>
        <fullName evidence="3">Sulfotransferase domain-containing protein</fullName>
    </recommendedName>
</protein>
<dbReference type="EMBL" id="UOFD01000079">
    <property type="protein sequence ID" value="VAW54776.1"/>
    <property type="molecule type" value="Genomic_DNA"/>
</dbReference>
<evidence type="ECO:0000259" key="3">
    <source>
        <dbReference type="Pfam" id="PF00685"/>
    </source>
</evidence>
<dbReference type="InterPro" id="IPR037359">
    <property type="entry name" value="NST/OST"/>
</dbReference>
<organism evidence="4">
    <name type="scientific">hydrothermal vent metagenome</name>
    <dbReference type="NCBI Taxonomy" id="652676"/>
    <lineage>
        <taxon>unclassified sequences</taxon>
        <taxon>metagenomes</taxon>
        <taxon>ecological metagenomes</taxon>
    </lineage>
</organism>
<evidence type="ECO:0000256" key="2">
    <source>
        <dbReference type="ARBA" id="ARBA00023180"/>
    </source>
</evidence>
<dbReference type="Pfam" id="PF00685">
    <property type="entry name" value="Sulfotransfer_1"/>
    <property type="match status" value="1"/>
</dbReference>
<dbReference type="PANTHER" id="PTHR10605">
    <property type="entry name" value="HEPARAN SULFATE SULFOTRANSFERASE"/>
    <property type="match status" value="1"/>
</dbReference>
<proteinExistence type="predicted"/>
<dbReference type="InterPro" id="IPR027417">
    <property type="entry name" value="P-loop_NTPase"/>
</dbReference>
<gene>
    <name evidence="4" type="ORF">MNBD_GAMMA06-596</name>
</gene>
<evidence type="ECO:0000313" key="4">
    <source>
        <dbReference type="EMBL" id="VAW54776.1"/>
    </source>
</evidence>
<name>A0A3B0XDU3_9ZZZZ</name>
<accession>A0A3B0XDU3</accession>
<feature type="domain" description="Sulfotransferase" evidence="3">
    <location>
        <begin position="3"/>
        <end position="234"/>
    </location>
</feature>
<dbReference type="InterPro" id="IPR000863">
    <property type="entry name" value="Sulfotransferase_dom"/>
</dbReference>
<sequence>MLPNFLVLGIAKCGTTTLCNALEKHPDIFISHPKEPNYFNKAIYYKSSRIKYEALFDKSGALPFRGEGSVGYTNPNRIHFIPKRIHEAVPDCRLIFMVRHPIKRMESEWKMHLRLGNTSQNFIDSLQNDMMLYNHGLYWTILSCYLKHFKKEQILVVFMEDLNNAFDEQITRVLKHIGANTKHKLVSAQSNSAKSYRKDTGLSAFLKNILGDGIKSRVPESLKERFRGNITKEWDYNINWSPEVYAEVAKYFTEDSQALLEYCGKSSDYWDFSFPTNAMNSHDKTKP</sequence>